<dbReference type="STRING" id="1280946.HY29_14825"/>
<reference evidence="1 2" key="1">
    <citation type="journal article" date="2014" name="Antonie Van Leeuwenhoek">
        <title>Hyphomonas beringensis sp. nov. and Hyphomonas chukchiensis sp. nov., isolated from surface seawater of the Bering Sea and Chukchi Sea.</title>
        <authorList>
            <person name="Li C."/>
            <person name="Lai Q."/>
            <person name="Li G."/>
            <person name="Dong C."/>
            <person name="Wang J."/>
            <person name="Liao Y."/>
            <person name="Shao Z."/>
        </authorList>
    </citation>
    <scope>NUCLEOTIDE SEQUENCE [LARGE SCALE GENOMIC DNA]</scope>
    <source>
        <strain evidence="1 2">25B14_1</strain>
    </source>
</reference>
<evidence type="ECO:0000313" key="1">
    <source>
        <dbReference type="EMBL" id="KCZ54307.1"/>
    </source>
</evidence>
<dbReference type="EMBL" id="AWFF01000039">
    <property type="protein sequence ID" value="KCZ54307.1"/>
    <property type="molecule type" value="Genomic_DNA"/>
</dbReference>
<dbReference type="AlphaFoldDB" id="A0A062U7P7"/>
<evidence type="ECO:0000313" key="2">
    <source>
        <dbReference type="Proteomes" id="UP000027037"/>
    </source>
</evidence>
<keyword evidence="2" id="KW-1185">Reference proteome</keyword>
<protein>
    <submittedName>
        <fullName evidence="1">Uncharacterized protein</fullName>
    </submittedName>
</protein>
<name>A0A062U7P7_9PROT</name>
<comment type="caution">
    <text evidence="1">The sequence shown here is derived from an EMBL/GenBank/DDBJ whole genome shotgun (WGS) entry which is preliminary data.</text>
</comment>
<sequence>MDDRYNTSETRSDAGRFGRWLSTRPAESWMFFGAGVLLGGLFF</sequence>
<dbReference type="PATRIC" id="fig|1280946.3.peg.1975"/>
<proteinExistence type="predicted"/>
<dbReference type="Proteomes" id="UP000027037">
    <property type="component" value="Unassembled WGS sequence"/>
</dbReference>
<organism evidence="1 2">
    <name type="scientific">Hyphomonas beringensis</name>
    <dbReference type="NCBI Taxonomy" id="1280946"/>
    <lineage>
        <taxon>Bacteria</taxon>
        <taxon>Pseudomonadati</taxon>
        <taxon>Pseudomonadota</taxon>
        <taxon>Alphaproteobacteria</taxon>
        <taxon>Hyphomonadales</taxon>
        <taxon>Hyphomonadaceae</taxon>
        <taxon>Hyphomonas</taxon>
    </lineage>
</organism>
<dbReference type="RefSeq" id="WP_267895808.1">
    <property type="nucleotide sequence ID" value="NZ_AWFF01000039.1"/>
</dbReference>
<accession>A0A062U7P7</accession>
<gene>
    <name evidence="1" type="ORF">HY29_14825</name>
</gene>